<dbReference type="GO" id="GO:0043564">
    <property type="term" value="C:Ku70:Ku80 complex"/>
    <property type="evidence" value="ECO:0007669"/>
    <property type="project" value="InterPro"/>
</dbReference>
<keyword evidence="6" id="KW-0158">Chromosome</keyword>
<dbReference type="InterPro" id="IPR047087">
    <property type="entry name" value="KU70_core_dom"/>
</dbReference>
<keyword evidence="21" id="KW-1185">Reference proteome</keyword>
<dbReference type="PIRSF" id="PIRSF003033">
    <property type="entry name" value="Ku70"/>
    <property type="match status" value="1"/>
</dbReference>
<keyword evidence="10" id="KW-0347">Helicase</keyword>
<protein>
    <recommendedName>
        <fullName evidence="5">ATP-dependent DNA helicase II subunit 1</fullName>
        <ecNumber evidence="4">3.6.4.12</ecNumber>
    </recommendedName>
    <alternativeName>
        <fullName evidence="17">ATP-dependent DNA helicase II subunit Ku70</fullName>
    </alternativeName>
</protein>
<keyword evidence="16" id="KW-0539">Nucleus</keyword>
<dbReference type="OMA" id="FWANVKH"/>
<evidence type="ECO:0000256" key="1">
    <source>
        <dbReference type="ARBA" id="ARBA00004123"/>
    </source>
</evidence>
<dbReference type="SMART" id="SM00559">
    <property type="entry name" value="Ku78"/>
    <property type="match status" value="1"/>
</dbReference>
<evidence type="ECO:0000313" key="21">
    <source>
        <dbReference type="Proteomes" id="UP000190831"/>
    </source>
</evidence>
<evidence type="ECO:0000256" key="12">
    <source>
        <dbReference type="ARBA" id="ARBA00022895"/>
    </source>
</evidence>
<comment type="subcellular location">
    <subcellularLocation>
        <location evidence="2">Chromosome</location>
        <location evidence="2">Telomere</location>
    </subcellularLocation>
    <subcellularLocation>
        <location evidence="1">Nucleus</location>
    </subcellularLocation>
</comment>
<dbReference type="OrthoDB" id="3249161at2759"/>
<comment type="similarity">
    <text evidence="3">Belongs to the ku70 family.</text>
</comment>
<dbReference type="STRING" id="4955.A0A1G4MHG1"/>
<dbReference type="AlphaFoldDB" id="A0A1G4MHG1"/>
<keyword evidence="14" id="KW-0233">DNA recombination</keyword>
<evidence type="ECO:0000256" key="17">
    <source>
        <dbReference type="ARBA" id="ARBA00031811"/>
    </source>
</evidence>
<dbReference type="Gene3D" id="2.40.290.10">
    <property type="match status" value="1"/>
</dbReference>
<evidence type="ECO:0000256" key="16">
    <source>
        <dbReference type="ARBA" id="ARBA00023242"/>
    </source>
</evidence>
<dbReference type="PANTHER" id="PTHR12604:SF2">
    <property type="entry name" value="X-RAY REPAIR CROSS-COMPLEMENTING PROTEIN 6"/>
    <property type="match status" value="1"/>
</dbReference>
<dbReference type="GO" id="GO:0016787">
    <property type="term" value="F:hydrolase activity"/>
    <property type="evidence" value="ECO:0007669"/>
    <property type="project" value="UniProtKB-KW"/>
</dbReference>
<dbReference type="Pfam" id="PF03731">
    <property type="entry name" value="Ku_N"/>
    <property type="match status" value="1"/>
</dbReference>
<dbReference type="Gene3D" id="3.40.50.410">
    <property type="entry name" value="von Willebrand factor, type A domain"/>
    <property type="match status" value="1"/>
</dbReference>
<evidence type="ECO:0000256" key="10">
    <source>
        <dbReference type="ARBA" id="ARBA00022806"/>
    </source>
</evidence>
<dbReference type="GO" id="GO:0000781">
    <property type="term" value="C:chromosome, telomeric region"/>
    <property type="evidence" value="ECO:0007669"/>
    <property type="project" value="UniProtKB-SubCell"/>
</dbReference>
<organism evidence="20 21">
    <name type="scientific">Lachancea fermentati</name>
    <name type="common">Zygosaccharomyces fermentati</name>
    <dbReference type="NCBI Taxonomy" id="4955"/>
    <lineage>
        <taxon>Eukaryota</taxon>
        <taxon>Fungi</taxon>
        <taxon>Dikarya</taxon>
        <taxon>Ascomycota</taxon>
        <taxon>Saccharomycotina</taxon>
        <taxon>Saccharomycetes</taxon>
        <taxon>Saccharomycetales</taxon>
        <taxon>Saccharomycetaceae</taxon>
        <taxon>Lachancea</taxon>
    </lineage>
</organism>
<dbReference type="InterPro" id="IPR006165">
    <property type="entry name" value="Ku70"/>
</dbReference>
<dbReference type="InterPro" id="IPR036465">
    <property type="entry name" value="vWFA_dom_sf"/>
</dbReference>
<keyword evidence="7" id="KW-0547">Nucleotide-binding</keyword>
<dbReference type="GO" id="GO:0000723">
    <property type="term" value="P:telomere maintenance"/>
    <property type="evidence" value="ECO:0007669"/>
    <property type="project" value="InterPro"/>
</dbReference>
<dbReference type="GO" id="GO:0042162">
    <property type="term" value="F:telomeric DNA binding"/>
    <property type="evidence" value="ECO:0007669"/>
    <property type="project" value="InterPro"/>
</dbReference>
<evidence type="ECO:0000256" key="14">
    <source>
        <dbReference type="ARBA" id="ARBA00023172"/>
    </source>
</evidence>
<dbReference type="Pfam" id="PF02735">
    <property type="entry name" value="Ku"/>
    <property type="match status" value="1"/>
</dbReference>
<dbReference type="GO" id="GO:0003678">
    <property type="term" value="F:DNA helicase activity"/>
    <property type="evidence" value="ECO:0007669"/>
    <property type="project" value="UniProtKB-EC"/>
</dbReference>
<dbReference type="CDD" id="cd00788">
    <property type="entry name" value="KU70"/>
    <property type="match status" value="1"/>
</dbReference>
<evidence type="ECO:0000256" key="4">
    <source>
        <dbReference type="ARBA" id="ARBA00012551"/>
    </source>
</evidence>
<proteinExistence type="inferred from homology"/>
<dbReference type="GO" id="GO:0003684">
    <property type="term" value="F:damaged DNA binding"/>
    <property type="evidence" value="ECO:0007669"/>
    <property type="project" value="InterPro"/>
</dbReference>
<dbReference type="EC" id="3.6.4.12" evidence="4"/>
<evidence type="ECO:0000256" key="3">
    <source>
        <dbReference type="ARBA" id="ARBA00005240"/>
    </source>
</evidence>
<dbReference type="Gene3D" id="4.10.970.10">
    <property type="entry name" value="Ku70, bridge and pillars"/>
    <property type="match status" value="1"/>
</dbReference>
<evidence type="ECO:0000256" key="5">
    <source>
        <dbReference type="ARBA" id="ARBA00021796"/>
    </source>
</evidence>
<dbReference type="EMBL" id="LT598486">
    <property type="protein sequence ID" value="SCW03283.1"/>
    <property type="molecule type" value="Genomic_DNA"/>
</dbReference>
<keyword evidence="11" id="KW-0067">ATP-binding</keyword>
<keyword evidence="9" id="KW-0378">Hydrolase</keyword>
<evidence type="ECO:0000256" key="7">
    <source>
        <dbReference type="ARBA" id="ARBA00022741"/>
    </source>
</evidence>
<dbReference type="InterPro" id="IPR002035">
    <property type="entry name" value="VWF_A"/>
</dbReference>
<evidence type="ECO:0000259" key="19">
    <source>
        <dbReference type="PROSITE" id="PS50234"/>
    </source>
</evidence>
<feature type="active site" description="Schiff-base intermediate with DNA; for 5'-deoxyribose-5-phosphate lyase activity" evidence="18">
    <location>
        <position position="20"/>
    </location>
</feature>
<accession>A0A1G4MHG1</accession>
<dbReference type="SUPFAM" id="SSF100939">
    <property type="entry name" value="SPOC domain-like"/>
    <property type="match status" value="1"/>
</dbReference>
<evidence type="ECO:0000256" key="11">
    <source>
        <dbReference type="ARBA" id="ARBA00022840"/>
    </source>
</evidence>
<keyword evidence="15" id="KW-0234">DNA repair</keyword>
<reference evidence="20 21" key="1">
    <citation type="submission" date="2016-03" db="EMBL/GenBank/DDBJ databases">
        <authorList>
            <person name="Devillers H."/>
        </authorList>
    </citation>
    <scope>NUCLEOTIDE SEQUENCE [LARGE SCALE GENOMIC DNA]</scope>
    <source>
        <strain evidence="20">CBS 6772</strain>
    </source>
</reference>
<dbReference type="InterPro" id="IPR016194">
    <property type="entry name" value="SPOC-like_C_dom_sf"/>
</dbReference>
<evidence type="ECO:0000256" key="18">
    <source>
        <dbReference type="PIRSR" id="PIRSR003033-1"/>
    </source>
</evidence>
<evidence type="ECO:0000256" key="13">
    <source>
        <dbReference type="ARBA" id="ARBA00023125"/>
    </source>
</evidence>
<evidence type="ECO:0000256" key="2">
    <source>
        <dbReference type="ARBA" id="ARBA00004574"/>
    </source>
</evidence>
<gene>
    <name evidence="20" type="ORF">LAFE_0G07030G</name>
</gene>
<feature type="domain" description="VWFA" evidence="19">
    <location>
        <begin position="26"/>
        <end position="248"/>
    </location>
</feature>
<dbReference type="Pfam" id="PF03730">
    <property type="entry name" value="Ku_C"/>
    <property type="match status" value="1"/>
</dbReference>
<dbReference type="InterPro" id="IPR005160">
    <property type="entry name" value="Ku_C"/>
</dbReference>
<dbReference type="GO" id="GO:0003690">
    <property type="term" value="F:double-stranded DNA binding"/>
    <property type="evidence" value="ECO:0007669"/>
    <property type="project" value="TreeGrafter"/>
</dbReference>
<keyword evidence="13" id="KW-0238">DNA-binding</keyword>
<evidence type="ECO:0000256" key="15">
    <source>
        <dbReference type="ARBA" id="ARBA00023204"/>
    </source>
</evidence>
<dbReference type="InterPro" id="IPR005161">
    <property type="entry name" value="Ku_N"/>
</dbReference>
<dbReference type="Proteomes" id="UP000190831">
    <property type="component" value="Chromosome G"/>
</dbReference>
<sequence length="581" mass="67489">MSSATEIVDRGKDELQQYRKFEVHEGIIFCIELSPSMYQRSKELNNKVQLIEILETLLELMSQVIITLPSTGIGCFFYNCKDKNSANGIYEFLPLEDISASNMKKLSDTLDDLHNDRVEIEDAFPFDEGCPSSLENVFTLAQEQFLREVAGQKAYNNKKIFLFTNVDKPKEASDSEARSRLRKVVEDLNDYFINFVTFFIGTEEHPFDQSFYSDVLRLGAQDKSSVGLLSFQGPNTSPITAAYIKSRALRKKEIKRIQFQCPLILDERTDLIIAVKGYTVISHEKPGTRYKLVYDHEGLRKEAYSHRKYLDSKTGEDLTDKTCKVFKYGDQDIELSEEDLAKIDEDYSPFESFLKLIGFRSTHQCLFYYNNISSASFVVPDETKIEGSIRAMASLFRILTKKRKSALLWGKTKNNSNPSVFVLTPTSKNEKNEGFYLIKMPFMDEIRKFPSVTHYEDFTNSEEYDQMLKVTDTIITYFTLRNVYRPSEFKNPNLQKHFRILHDYLLQIEAKKETDHLNTLLEEDDTLCKLYQIREKIKESATADDDMKKRLSNYIKAWNSIYNKEYNQGAKLEIPSKKFKK</sequence>
<dbReference type="GO" id="GO:0006310">
    <property type="term" value="P:DNA recombination"/>
    <property type="evidence" value="ECO:0007669"/>
    <property type="project" value="UniProtKB-KW"/>
</dbReference>
<dbReference type="SUPFAM" id="SSF53300">
    <property type="entry name" value="vWA-like"/>
    <property type="match status" value="1"/>
</dbReference>
<dbReference type="InterPro" id="IPR006164">
    <property type="entry name" value="DNA_bd_Ku70/Ku80"/>
</dbReference>
<evidence type="ECO:0000256" key="6">
    <source>
        <dbReference type="ARBA" id="ARBA00022454"/>
    </source>
</evidence>
<dbReference type="PANTHER" id="PTHR12604">
    <property type="entry name" value="KU AUTOANTIGEN DNA HELICASE"/>
    <property type="match status" value="1"/>
</dbReference>
<keyword evidence="8" id="KW-0227">DNA damage</keyword>
<keyword evidence="12" id="KW-0779">Telomere</keyword>
<dbReference type="InterPro" id="IPR027388">
    <property type="entry name" value="Ku70_bridge/pillars_dom_sf"/>
</dbReference>
<dbReference type="PROSITE" id="PS50234">
    <property type="entry name" value="VWFA"/>
    <property type="match status" value="1"/>
</dbReference>
<name>A0A1G4MHG1_LACFM</name>
<evidence type="ECO:0000313" key="20">
    <source>
        <dbReference type="EMBL" id="SCW03283.1"/>
    </source>
</evidence>
<evidence type="ECO:0000256" key="9">
    <source>
        <dbReference type="ARBA" id="ARBA00022801"/>
    </source>
</evidence>
<dbReference type="Gene3D" id="1.10.1600.10">
    <property type="match status" value="1"/>
</dbReference>
<dbReference type="GO" id="GO:0006303">
    <property type="term" value="P:double-strand break repair via nonhomologous end joining"/>
    <property type="evidence" value="ECO:0007669"/>
    <property type="project" value="InterPro"/>
</dbReference>
<dbReference type="GO" id="GO:0005524">
    <property type="term" value="F:ATP binding"/>
    <property type="evidence" value="ECO:0007669"/>
    <property type="project" value="UniProtKB-KW"/>
</dbReference>
<evidence type="ECO:0000256" key="8">
    <source>
        <dbReference type="ARBA" id="ARBA00022763"/>
    </source>
</evidence>